<proteinExistence type="predicted"/>
<evidence type="ECO:0000313" key="2">
    <source>
        <dbReference type="EMBL" id="KAJ6429319.1"/>
    </source>
</evidence>
<comment type="caution">
    <text evidence="2">The sequence shown here is derived from an EMBL/GenBank/DDBJ whole genome shotgun (WGS) entry which is preliminary data.</text>
</comment>
<keyword evidence="1" id="KW-0812">Transmembrane</keyword>
<dbReference type="EMBL" id="JAPFFJ010000004">
    <property type="protein sequence ID" value="KAJ6429319.1"/>
    <property type="molecule type" value="Genomic_DNA"/>
</dbReference>
<dbReference type="Proteomes" id="UP001162972">
    <property type="component" value="Chromosome 8"/>
</dbReference>
<evidence type="ECO:0000313" key="3">
    <source>
        <dbReference type="Proteomes" id="UP001162972"/>
    </source>
</evidence>
<feature type="transmembrane region" description="Helical" evidence="1">
    <location>
        <begin position="52"/>
        <end position="71"/>
    </location>
</feature>
<gene>
    <name evidence="2" type="ORF">OIU84_020866</name>
</gene>
<dbReference type="AlphaFoldDB" id="A0AAD6KVD7"/>
<protein>
    <submittedName>
        <fullName evidence="2">Uncharacterized protein</fullName>
    </submittedName>
</protein>
<sequence>MSCCLNILLHFGLGILLSSKVFLIELHSSFSFNGGADMSSLLLILTSEATRFILVGFGPVASIDLIIRWLIMPGNDSIEQGPCSIKISFENFLDIALEFTVVA</sequence>
<keyword evidence="3" id="KW-1185">Reference proteome</keyword>
<feature type="transmembrane region" description="Helical" evidence="1">
    <location>
        <begin position="7"/>
        <end position="32"/>
    </location>
</feature>
<evidence type="ECO:0000256" key="1">
    <source>
        <dbReference type="SAM" id="Phobius"/>
    </source>
</evidence>
<keyword evidence="1" id="KW-0472">Membrane</keyword>
<reference evidence="2 3" key="1">
    <citation type="journal article" date="2023" name="Int. J. Mol. Sci.">
        <title>De Novo Assembly and Annotation of 11 Diverse Shrub Willow (Salix) Genomes Reveals Novel Gene Organization in Sex-Linked Regions.</title>
        <authorList>
            <person name="Hyden B."/>
            <person name="Feng K."/>
            <person name="Yates T.B."/>
            <person name="Jawdy S."/>
            <person name="Cereghino C."/>
            <person name="Smart L.B."/>
            <person name="Muchero W."/>
        </authorList>
    </citation>
    <scope>NUCLEOTIDE SEQUENCE [LARGE SCALE GENOMIC DNA]</scope>
    <source>
        <tissue evidence="2">Shoot tip</tissue>
    </source>
</reference>
<accession>A0AAD6KVD7</accession>
<name>A0AAD6KVD7_9ROSI</name>
<keyword evidence="1" id="KW-1133">Transmembrane helix</keyword>
<organism evidence="2 3">
    <name type="scientific">Salix udensis</name>
    <dbReference type="NCBI Taxonomy" id="889485"/>
    <lineage>
        <taxon>Eukaryota</taxon>
        <taxon>Viridiplantae</taxon>
        <taxon>Streptophyta</taxon>
        <taxon>Embryophyta</taxon>
        <taxon>Tracheophyta</taxon>
        <taxon>Spermatophyta</taxon>
        <taxon>Magnoliopsida</taxon>
        <taxon>eudicotyledons</taxon>
        <taxon>Gunneridae</taxon>
        <taxon>Pentapetalae</taxon>
        <taxon>rosids</taxon>
        <taxon>fabids</taxon>
        <taxon>Malpighiales</taxon>
        <taxon>Salicaceae</taxon>
        <taxon>Saliceae</taxon>
        <taxon>Salix</taxon>
    </lineage>
</organism>